<dbReference type="CDD" id="cd19818">
    <property type="entry name" value="Bbox1_ZBBX"/>
    <property type="match status" value="1"/>
</dbReference>
<dbReference type="PANTHER" id="PTHR28634">
    <property type="entry name" value="ZINC FINGER B-BOX DOMAIN-CONTAINING PROTEIN 1"/>
    <property type="match status" value="1"/>
</dbReference>
<evidence type="ECO:0000256" key="5">
    <source>
        <dbReference type="SAM" id="MobiDB-lite"/>
    </source>
</evidence>
<feature type="domain" description="B box-type" evidence="6">
    <location>
        <begin position="124"/>
        <end position="170"/>
    </location>
</feature>
<dbReference type="InterPro" id="IPR000315">
    <property type="entry name" value="Znf_B-box"/>
</dbReference>
<sequence>MLCTQGINIIIYELYLFRSIRELQLEKVHLEFENKEMEKKLKQLQSNMSREKQERERANAYHWKSGQAGMSLQPQLLSQNKENVGKVSSGKVKLRILKEQVPEPAKTALPCKLVNVSTVEKPKVKGKACGQCETKTALLVCLECGEDYCPACFARVHQKGALKLHRTTSLQTKTRVPVVKLEAAQQFLKTIYPEQSNGWMNNGQNKEANDMLEDKLEIPTPLPKIPTCNIEIRPESQSGGSLFHGTFNEEESAKSFQEALNHWRSGNNSQKSKEERSCQVGSENSGTCQVQTSPPIVKKPIEIEFKEDSLKYMERLLIKKHRRTPVHKLPDSIIADELKLEKSLINESHNWAGEDEDDDEIATARFAVAEMKEYWAYDFRQGEPEMDLANSEPSLKIKILEDAYKEESEESTNFVVMETGSAELMDSSWKTEADVFLAQAADITTRSPLSSTERRGKCSTFLHNKCEEVFTATTPFSQSERDEAACGCSSGEEMLPSTPFESAMTKEKCVKTKRNSSCMPSEQTLNPLKLASTEPFAARELARDCKIPVELNEASPLTIKPSVVAQREKPIQHPYQGLEGFFIGGTSSQQVMMDSFPSLYIGRCSQRSSISFSGTEKWMKHLSLGECADECVVQDVLKRELSRPLSRWGRQSPNPRISLLVPTTESPSPRPFPENISLCRTIKHTSRPSSVHEAGPKSSATLPLSRAASEISEIEGIDISEHEDLFWEYSTDQKALADLADELQSNSDPWETLNGLTSGDFNRQLKMTCQHLSDFHNNHEINDYSKGDTIRIYDESPTDDEEDQRDKQEVVELH</sequence>
<dbReference type="PANTHER" id="PTHR28634:SF1">
    <property type="entry name" value="ZINC FINGER B-BOX DOMAIN-CONTAINING PROTEIN 1"/>
    <property type="match status" value="1"/>
</dbReference>
<evidence type="ECO:0000256" key="3">
    <source>
        <dbReference type="PROSITE-ProRule" id="PRU00024"/>
    </source>
</evidence>
<dbReference type="PROSITE" id="PS50119">
    <property type="entry name" value="ZF_BBOX"/>
    <property type="match status" value="1"/>
</dbReference>
<evidence type="ECO:0000256" key="1">
    <source>
        <dbReference type="ARBA" id="ARBA00022771"/>
    </source>
</evidence>
<evidence type="ECO:0000256" key="4">
    <source>
        <dbReference type="SAM" id="Coils"/>
    </source>
</evidence>
<dbReference type="Pfam" id="PF22586">
    <property type="entry name" value="ANCHR-like_BBOX"/>
    <property type="match status" value="1"/>
</dbReference>
<name>A0ABQ7T3K0_PHRPL</name>
<keyword evidence="4" id="KW-0175">Coiled coil</keyword>
<comment type="caution">
    <text evidence="7">The sequence shown here is derived from an EMBL/GenBank/DDBJ whole genome shotgun (WGS) entry which is preliminary data.</text>
</comment>
<evidence type="ECO:0000313" key="8">
    <source>
        <dbReference type="Proteomes" id="UP000826234"/>
    </source>
</evidence>
<evidence type="ECO:0000259" key="6">
    <source>
        <dbReference type="PROSITE" id="PS50119"/>
    </source>
</evidence>
<gene>
    <name evidence="7" type="ORF">JD844_007543</name>
</gene>
<dbReference type="EMBL" id="JAIPUX010001880">
    <property type="protein sequence ID" value="KAH0624126.1"/>
    <property type="molecule type" value="Genomic_DNA"/>
</dbReference>
<keyword evidence="1 3" id="KW-0479">Metal-binding</keyword>
<keyword evidence="1 3" id="KW-0863">Zinc-finger</keyword>
<dbReference type="InterPro" id="IPR037688">
    <property type="entry name" value="ZBBX"/>
</dbReference>
<keyword evidence="2" id="KW-0862">Zinc</keyword>
<dbReference type="Proteomes" id="UP000826234">
    <property type="component" value="Unassembled WGS sequence"/>
</dbReference>
<feature type="compositionally biased region" description="Basic and acidic residues" evidence="5">
    <location>
        <begin position="804"/>
        <end position="814"/>
    </location>
</feature>
<organism evidence="7 8">
    <name type="scientific">Phrynosoma platyrhinos</name>
    <name type="common">Desert horned lizard</name>
    <dbReference type="NCBI Taxonomy" id="52577"/>
    <lineage>
        <taxon>Eukaryota</taxon>
        <taxon>Metazoa</taxon>
        <taxon>Chordata</taxon>
        <taxon>Craniata</taxon>
        <taxon>Vertebrata</taxon>
        <taxon>Euteleostomi</taxon>
        <taxon>Lepidosauria</taxon>
        <taxon>Squamata</taxon>
        <taxon>Bifurcata</taxon>
        <taxon>Unidentata</taxon>
        <taxon>Episquamata</taxon>
        <taxon>Toxicofera</taxon>
        <taxon>Iguania</taxon>
        <taxon>Phrynosomatidae</taxon>
        <taxon>Phrynosomatinae</taxon>
        <taxon>Phrynosoma</taxon>
    </lineage>
</organism>
<feature type="region of interest" description="Disordered" evidence="5">
    <location>
        <begin position="264"/>
        <end position="292"/>
    </location>
</feature>
<proteinExistence type="predicted"/>
<reference evidence="7 8" key="1">
    <citation type="journal article" date="2022" name="Gigascience">
        <title>A chromosome-level genome assembly and annotation of the desert horned lizard, Phrynosoma platyrhinos, provides insight into chromosomal rearrangements among reptiles.</title>
        <authorList>
            <person name="Koochekian N."/>
            <person name="Ascanio A."/>
            <person name="Farleigh K."/>
            <person name="Card D.C."/>
            <person name="Schield D.R."/>
            <person name="Castoe T.A."/>
            <person name="Jezkova T."/>
        </authorList>
    </citation>
    <scope>NUCLEOTIDE SEQUENCE [LARGE SCALE GENOMIC DNA]</scope>
    <source>
        <strain evidence="7">NK-2021</strain>
    </source>
</reference>
<accession>A0ABQ7T3K0</accession>
<feature type="coiled-coil region" evidence="4">
    <location>
        <begin position="20"/>
        <end position="61"/>
    </location>
</feature>
<feature type="compositionally biased region" description="Polar residues" evidence="5">
    <location>
        <begin position="279"/>
        <end position="292"/>
    </location>
</feature>
<protein>
    <recommendedName>
        <fullName evidence="6">B box-type domain-containing protein</fullName>
    </recommendedName>
</protein>
<evidence type="ECO:0000313" key="7">
    <source>
        <dbReference type="EMBL" id="KAH0624126.1"/>
    </source>
</evidence>
<feature type="region of interest" description="Disordered" evidence="5">
    <location>
        <begin position="792"/>
        <end position="814"/>
    </location>
</feature>
<evidence type="ECO:0000256" key="2">
    <source>
        <dbReference type="ARBA" id="ARBA00022833"/>
    </source>
</evidence>
<keyword evidence="8" id="KW-1185">Reference proteome</keyword>